<evidence type="ECO:0000256" key="3">
    <source>
        <dbReference type="ARBA" id="ARBA00022692"/>
    </source>
</evidence>
<comment type="subcellular location">
    <subcellularLocation>
        <location evidence="1">Membrane</location>
        <topology evidence="1">Multi-pass membrane protein</topology>
    </subcellularLocation>
</comment>
<keyword evidence="5 6" id="KW-0472">Membrane</keyword>
<feature type="transmembrane region" description="Helical" evidence="6">
    <location>
        <begin position="402"/>
        <end position="423"/>
    </location>
</feature>
<feature type="transmembrane region" description="Helical" evidence="6">
    <location>
        <begin position="326"/>
        <end position="349"/>
    </location>
</feature>
<dbReference type="Pfam" id="PF01554">
    <property type="entry name" value="MatE"/>
    <property type="match status" value="2"/>
</dbReference>
<accession>A0AAV9AUL3</accession>
<feature type="transmembrane region" description="Helical" evidence="6">
    <location>
        <begin position="29"/>
        <end position="54"/>
    </location>
</feature>
<dbReference type="CDD" id="cd13132">
    <property type="entry name" value="MATE_eukaryotic"/>
    <property type="match status" value="1"/>
</dbReference>
<dbReference type="Proteomes" id="UP001179952">
    <property type="component" value="Unassembled WGS sequence"/>
</dbReference>
<reference evidence="7" key="2">
    <citation type="submission" date="2023-06" db="EMBL/GenBank/DDBJ databases">
        <authorList>
            <person name="Ma L."/>
            <person name="Liu K.-W."/>
            <person name="Li Z."/>
            <person name="Hsiao Y.-Y."/>
            <person name="Qi Y."/>
            <person name="Fu T."/>
            <person name="Tang G."/>
            <person name="Zhang D."/>
            <person name="Sun W.-H."/>
            <person name="Liu D.-K."/>
            <person name="Li Y."/>
            <person name="Chen G.-Z."/>
            <person name="Liu X.-D."/>
            <person name="Liao X.-Y."/>
            <person name="Jiang Y.-T."/>
            <person name="Yu X."/>
            <person name="Hao Y."/>
            <person name="Huang J."/>
            <person name="Zhao X.-W."/>
            <person name="Ke S."/>
            <person name="Chen Y.-Y."/>
            <person name="Wu W.-L."/>
            <person name="Hsu J.-L."/>
            <person name="Lin Y.-F."/>
            <person name="Huang M.-D."/>
            <person name="Li C.-Y."/>
            <person name="Huang L."/>
            <person name="Wang Z.-W."/>
            <person name="Zhao X."/>
            <person name="Zhong W.-Y."/>
            <person name="Peng D.-H."/>
            <person name="Ahmad S."/>
            <person name="Lan S."/>
            <person name="Zhang J.-S."/>
            <person name="Tsai W.-C."/>
            <person name="Van De Peer Y."/>
            <person name="Liu Z.-J."/>
        </authorList>
    </citation>
    <scope>NUCLEOTIDE SEQUENCE</scope>
    <source>
        <strain evidence="7">SCP</strain>
        <tissue evidence="7">Leaves</tissue>
    </source>
</reference>
<feature type="transmembrane region" description="Helical" evidence="6">
    <location>
        <begin position="111"/>
        <end position="135"/>
    </location>
</feature>
<gene>
    <name evidence="7" type="ORF">QJS04_geneDACA017617</name>
</gene>
<dbReference type="PANTHER" id="PTHR11206">
    <property type="entry name" value="MULTIDRUG RESISTANCE PROTEIN"/>
    <property type="match status" value="1"/>
</dbReference>
<reference evidence="7" key="1">
    <citation type="journal article" date="2023" name="Nat. Commun.">
        <title>Diploid and tetraploid genomes of Acorus and the evolution of monocots.</title>
        <authorList>
            <person name="Ma L."/>
            <person name="Liu K.W."/>
            <person name="Li Z."/>
            <person name="Hsiao Y.Y."/>
            <person name="Qi Y."/>
            <person name="Fu T."/>
            <person name="Tang G.D."/>
            <person name="Zhang D."/>
            <person name="Sun W.H."/>
            <person name="Liu D.K."/>
            <person name="Li Y."/>
            <person name="Chen G.Z."/>
            <person name="Liu X.D."/>
            <person name="Liao X.Y."/>
            <person name="Jiang Y.T."/>
            <person name="Yu X."/>
            <person name="Hao Y."/>
            <person name="Huang J."/>
            <person name="Zhao X.W."/>
            <person name="Ke S."/>
            <person name="Chen Y.Y."/>
            <person name="Wu W.L."/>
            <person name="Hsu J.L."/>
            <person name="Lin Y.F."/>
            <person name="Huang M.D."/>
            <person name="Li C.Y."/>
            <person name="Huang L."/>
            <person name="Wang Z.W."/>
            <person name="Zhao X."/>
            <person name="Zhong W.Y."/>
            <person name="Peng D.H."/>
            <person name="Ahmad S."/>
            <person name="Lan S."/>
            <person name="Zhang J.S."/>
            <person name="Tsai W.C."/>
            <person name="Van de Peer Y."/>
            <person name="Liu Z.J."/>
        </authorList>
    </citation>
    <scope>NUCLEOTIDE SEQUENCE</scope>
    <source>
        <strain evidence="7">SCP</strain>
    </source>
</reference>
<dbReference type="GO" id="GO:0016020">
    <property type="term" value="C:membrane"/>
    <property type="evidence" value="ECO:0007669"/>
    <property type="project" value="UniProtKB-SubCell"/>
</dbReference>
<dbReference type="EMBL" id="JAUJYN010000006">
    <property type="protein sequence ID" value="KAK1267851.1"/>
    <property type="molecule type" value="Genomic_DNA"/>
</dbReference>
<dbReference type="AlphaFoldDB" id="A0AAV9AUL3"/>
<keyword evidence="4 6" id="KW-1133">Transmembrane helix</keyword>
<feature type="transmembrane region" description="Helical" evidence="6">
    <location>
        <begin position="208"/>
        <end position="225"/>
    </location>
</feature>
<sequence length="475" mass="51610">MVLPLIGASSELGLIEKSEVLIGEVKRQLYLAGPLIAVSVLQYSLQVISLMFVGHLGKLSLSGASMATSFASVTGFSLLLGMGSALDTLCGQAYGAKQYHMLCIQMQRAMFVLLLVSIPLALILAYTESILVAFGQNQDIAFEAGRYARWMIPSLFAYGLLQCHVRFLQTQNIVIPMMITSGITALFHIFVCWILVFKSGLGSKGGAAATTISYWVNLLLLALYVKFSPSCKKTWTGFSMEAFHDILDFLKLSIPSALMTCLEYWSFEMVVLLSGFLPNPKLETSVLSISLNTMWLVYMIPVGLSSAASVRVSNELGAGHPQAAHMAFYAVLFIAIAEGIIVGVTTILLRDVWGYLYSNEDEVVKYVAAMMPVLATSDFMDGIQCALSGAARGCGWQKMCSIINFGAYYVAGLPSAVLFAFVFCLGGKGLWMGIICALVVQLLMLMAVIISTNWEQEARKAQDRVHGFIIPGETA</sequence>
<dbReference type="InterPro" id="IPR045069">
    <property type="entry name" value="MATE_euk"/>
</dbReference>
<evidence type="ECO:0000313" key="7">
    <source>
        <dbReference type="EMBL" id="KAK1267851.1"/>
    </source>
</evidence>
<keyword evidence="3 6" id="KW-0812">Transmembrane</keyword>
<evidence type="ECO:0000256" key="5">
    <source>
        <dbReference type="ARBA" id="ARBA00023136"/>
    </source>
</evidence>
<dbReference type="GO" id="GO:0042910">
    <property type="term" value="F:xenobiotic transmembrane transporter activity"/>
    <property type="evidence" value="ECO:0007669"/>
    <property type="project" value="InterPro"/>
</dbReference>
<proteinExistence type="inferred from homology"/>
<dbReference type="NCBIfam" id="TIGR00797">
    <property type="entry name" value="matE"/>
    <property type="match status" value="1"/>
</dbReference>
<feature type="transmembrane region" description="Helical" evidence="6">
    <location>
        <begin position="429"/>
        <end position="450"/>
    </location>
</feature>
<name>A0AAV9AUL3_ACOGR</name>
<feature type="transmembrane region" description="Helical" evidence="6">
    <location>
        <begin position="174"/>
        <end position="196"/>
    </location>
</feature>
<evidence type="ECO:0000256" key="2">
    <source>
        <dbReference type="ARBA" id="ARBA00010199"/>
    </source>
</evidence>
<organism evidence="7 8">
    <name type="scientific">Acorus gramineus</name>
    <name type="common">Dwarf sweet flag</name>
    <dbReference type="NCBI Taxonomy" id="55184"/>
    <lineage>
        <taxon>Eukaryota</taxon>
        <taxon>Viridiplantae</taxon>
        <taxon>Streptophyta</taxon>
        <taxon>Embryophyta</taxon>
        <taxon>Tracheophyta</taxon>
        <taxon>Spermatophyta</taxon>
        <taxon>Magnoliopsida</taxon>
        <taxon>Liliopsida</taxon>
        <taxon>Acoraceae</taxon>
        <taxon>Acorus</taxon>
    </lineage>
</organism>
<feature type="transmembrane region" description="Helical" evidence="6">
    <location>
        <begin position="147"/>
        <end position="167"/>
    </location>
</feature>
<keyword evidence="8" id="KW-1185">Reference proteome</keyword>
<feature type="transmembrane region" description="Helical" evidence="6">
    <location>
        <begin position="66"/>
        <end position="90"/>
    </location>
</feature>
<evidence type="ECO:0000256" key="1">
    <source>
        <dbReference type="ARBA" id="ARBA00004141"/>
    </source>
</evidence>
<feature type="transmembrane region" description="Helical" evidence="6">
    <location>
        <begin position="285"/>
        <end position="305"/>
    </location>
</feature>
<dbReference type="InterPro" id="IPR002528">
    <property type="entry name" value="MATE_fam"/>
</dbReference>
<dbReference type="GO" id="GO:0015297">
    <property type="term" value="F:antiporter activity"/>
    <property type="evidence" value="ECO:0007669"/>
    <property type="project" value="InterPro"/>
</dbReference>
<evidence type="ECO:0000256" key="6">
    <source>
        <dbReference type="RuleBase" id="RU004914"/>
    </source>
</evidence>
<evidence type="ECO:0000313" key="8">
    <source>
        <dbReference type="Proteomes" id="UP001179952"/>
    </source>
</evidence>
<evidence type="ECO:0000256" key="4">
    <source>
        <dbReference type="ARBA" id="ARBA00022989"/>
    </source>
</evidence>
<comment type="similarity">
    <text evidence="2 6">Belongs to the multi antimicrobial extrusion (MATE) (TC 2.A.66.1) family.</text>
</comment>
<dbReference type="GO" id="GO:1990961">
    <property type="term" value="P:xenobiotic detoxification by transmembrane export across the plasma membrane"/>
    <property type="evidence" value="ECO:0007669"/>
    <property type="project" value="InterPro"/>
</dbReference>
<protein>
    <recommendedName>
        <fullName evidence="6">Protein DETOXIFICATION</fullName>
    </recommendedName>
    <alternativeName>
        <fullName evidence="6">Multidrug and toxic compound extrusion protein</fullName>
    </alternativeName>
</protein>
<comment type="caution">
    <text evidence="7">The sequence shown here is derived from an EMBL/GenBank/DDBJ whole genome shotgun (WGS) entry which is preliminary data.</text>
</comment>